<dbReference type="InterPro" id="IPR001452">
    <property type="entry name" value="SH3_domain"/>
</dbReference>
<dbReference type="PROSITE" id="PS50002">
    <property type="entry name" value="SH3"/>
    <property type="match status" value="1"/>
</dbReference>
<feature type="region of interest" description="Disordered" evidence="3">
    <location>
        <begin position="204"/>
        <end position="226"/>
    </location>
</feature>
<feature type="compositionally biased region" description="Low complexity" evidence="3">
    <location>
        <begin position="661"/>
        <end position="671"/>
    </location>
</feature>
<keyword evidence="1 2" id="KW-0728">SH3 domain</keyword>
<feature type="domain" description="SH3" evidence="4">
    <location>
        <begin position="328"/>
        <end position="389"/>
    </location>
</feature>
<dbReference type="InterPro" id="IPR051725">
    <property type="entry name" value="SAM-SH3_domain_protein"/>
</dbReference>
<proteinExistence type="predicted"/>
<dbReference type="PANTHER" id="PTHR12301:SF10">
    <property type="match status" value="1"/>
</dbReference>
<feature type="non-terminal residue" evidence="6">
    <location>
        <position position="1"/>
    </location>
</feature>
<accession>A0AAV8XSB7</accession>
<dbReference type="SMART" id="SM00454">
    <property type="entry name" value="SAM"/>
    <property type="match status" value="1"/>
</dbReference>
<feature type="compositionally biased region" description="Low complexity" evidence="3">
    <location>
        <begin position="567"/>
        <end position="578"/>
    </location>
</feature>
<dbReference type="PROSITE" id="PS50105">
    <property type="entry name" value="SAM_DOMAIN"/>
    <property type="match status" value="1"/>
</dbReference>
<evidence type="ECO:0000259" key="5">
    <source>
        <dbReference type="PROSITE" id="PS50105"/>
    </source>
</evidence>
<feature type="region of interest" description="Disordered" evidence="3">
    <location>
        <begin position="270"/>
        <end position="326"/>
    </location>
</feature>
<evidence type="ECO:0000259" key="4">
    <source>
        <dbReference type="PROSITE" id="PS50002"/>
    </source>
</evidence>
<organism evidence="6 7">
    <name type="scientific">Aromia moschata</name>
    <dbReference type="NCBI Taxonomy" id="1265417"/>
    <lineage>
        <taxon>Eukaryota</taxon>
        <taxon>Metazoa</taxon>
        <taxon>Ecdysozoa</taxon>
        <taxon>Arthropoda</taxon>
        <taxon>Hexapoda</taxon>
        <taxon>Insecta</taxon>
        <taxon>Pterygota</taxon>
        <taxon>Neoptera</taxon>
        <taxon>Endopterygota</taxon>
        <taxon>Coleoptera</taxon>
        <taxon>Polyphaga</taxon>
        <taxon>Cucujiformia</taxon>
        <taxon>Chrysomeloidea</taxon>
        <taxon>Cerambycidae</taxon>
        <taxon>Cerambycinae</taxon>
        <taxon>Callichromatini</taxon>
        <taxon>Aromia</taxon>
    </lineage>
</organism>
<feature type="region of interest" description="Disordered" evidence="3">
    <location>
        <begin position="141"/>
        <end position="162"/>
    </location>
</feature>
<dbReference type="SUPFAM" id="SSF50044">
    <property type="entry name" value="SH3-domain"/>
    <property type="match status" value="1"/>
</dbReference>
<evidence type="ECO:0000313" key="7">
    <source>
        <dbReference type="Proteomes" id="UP001162162"/>
    </source>
</evidence>
<feature type="region of interest" description="Disordered" evidence="3">
    <location>
        <begin position="661"/>
        <end position="718"/>
    </location>
</feature>
<dbReference type="Proteomes" id="UP001162162">
    <property type="component" value="Unassembled WGS sequence"/>
</dbReference>
<dbReference type="Pfam" id="PF00536">
    <property type="entry name" value="SAM_1"/>
    <property type="match status" value="1"/>
</dbReference>
<dbReference type="AlphaFoldDB" id="A0AAV8XSB7"/>
<protein>
    <recommendedName>
        <fullName evidence="8">SAM domain-containing protein</fullName>
    </recommendedName>
</protein>
<dbReference type="InterPro" id="IPR001660">
    <property type="entry name" value="SAM"/>
</dbReference>
<feature type="compositionally biased region" description="Low complexity" evidence="3">
    <location>
        <begin position="695"/>
        <end position="706"/>
    </location>
</feature>
<feature type="compositionally biased region" description="Low complexity" evidence="3">
    <location>
        <begin position="288"/>
        <end position="302"/>
    </location>
</feature>
<feature type="region of interest" description="Disordered" evidence="3">
    <location>
        <begin position="567"/>
        <end position="589"/>
    </location>
</feature>
<evidence type="ECO:0000256" key="1">
    <source>
        <dbReference type="ARBA" id="ARBA00022443"/>
    </source>
</evidence>
<name>A0AAV8XSB7_9CUCU</name>
<dbReference type="Pfam" id="PF07653">
    <property type="entry name" value="SH3_2"/>
    <property type="match status" value="1"/>
</dbReference>
<evidence type="ECO:0000313" key="6">
    <source>
        <dbReference type="EMBL" id="KAJ8940798.1"/>
    </source>
</evidence>
<sequence length="718" mass="77841">ILRDIKQGLLQLGKEGIRGPLSGDDTYMYDEDACMLAPGGGGGAHDRGHWYDEPPYESDPEDFLMGGSPGPTATIQNGRVCFTLNLRQEPARGEGIISLRSAGDISLPRGEPGCGPLMVTTPRATPRRGLILPQAGYPPTIIPLRSSKDRESGDYAGSDVQSVSSRLSTLSVDTSRSEQQELGQIISPQYYTHLEGKIRHFRKTSGYPRSEDGLSPSQSSDYEDQEDFTNCTQQIATVHVSSDGRSAGVSGIVGKVRGIREDVQRKISRLKNDAAEQQKSAEQAFPCSASSVESLPSGSGSSTQALVRAGSNHSSISTEEHDPSPTDQIVGRARALVDHTPSPYDKEALKFKAGDIIDIVSMNASGQWRGICHGKKGTFKFINVELLSERSVKTKREVKWHRNIKGKPTSVEDLLQKINLQEYISVFILNGYEDLELFKEIEPSDLDYLGIVNTDHRAKLLTAIAGSSSEGDEHQRGLIRKPGGMCSPFGRRQFPRDSGCYDASLRASRQHTSPQGESDTSDSAGFSDNRNNLDSVVEQCNNEILARVRQAQKNSINLKEELSYQPNIPSNAISSSASGELKKKPKDSYVSVHGQTTLVDPCRRNVLSRAGGRKNLEELCEADQKLTTVKYVVGEASDLGLNEAGSLNILGRSCLSEKSSDSGVSSSSLSSANAKEPRPVPPHHLVDNPALGNPNSSNCANTSSTANKEKNISLRCRN</sequence>
<dbReference type="SUPFAM" id="SSF47769">
    <property type="entry name" value="SAM/Pointed domain"/>
    <property type="match status" value="1"/>
</dbReference>
<evidence type="ECO:0000256" key="3">
    <source>
        <dbReference type="SAM" id="MobiDB-lite"/>
    </source>
</evidence>
<dbReference type="EMBL" id="JAPWTK010000409">
    <property type="protein sequence ID" value="KAJ8940798.1"/>
    <property type="molecule type" value="Genomic_DNA"/>
</dbReference>
<dbReference type="Gene3D" id="2.30.30.40">
    <property type="entry name" value="SH3 Domains"/>
    <property type="match status" value="1"/>
</dbReference>
<feature type="compositionally biased region" description="Polar residues" evidence="3">
    <location>
        <begin position="510"/>
        <end position="532"/>
    </location>
</feature>
<dbReference type="PANTHER" id="PTHR12301">
    <property type="entry name" value="SAM-DOMAIN, SH3 AND NUCLEAR LOCALIZATION SIGNALS PROTEIN RELATED"/>
    <property type="match status" value="1"/>
</dbReference>
<dbReference type="SMART" id="SM00326">
    <property type="entry name" value="SH3"/>
    <property type="match status" value="1"/>
</dbReference>
<evidence type="ECO:0000256" key="2">
    <source>
        <dbReference type="PROSITE-ProRule" id="PRU00192"/>
    </source>
</evidence>
<evidence type="ECO:0008006" key="8">
    <source>
        <dbReference type="Google" id="ProtNLM"/>
    </source>
</evidence>
<dbReference type="InterPro" id="IPR013761">
    <property type="entry name" value="SAM/pointed_sf"/>
</dbReference>
<dbReference type="Gene3D" id="1.10.150.50">
    <property type="entry name" value="Transcription Factor, Ets-1"/>
    <property type="match status" value="1"/>
</dbReference>
<feature type="region of interest" description="Disordered" evidence="3">
    <location>
        <begin position="506"/>
        <end position="532"/>
    </location>
</feature>
<reference evidence="6" key="1">
    <citation type="journal article" date="2023" name="Insect Mol. Biol.">
        <title>Genome sequencing provides insights into the evolution of gene families encoding plant cell wall-degrading enzymes in longhorned beetles.</title>
        <authorList>
            <person name="Shin N.R."/>
            <person name="Okamura Y."/>
            <person name="Kirsch R."/>
            <person name="Pauchet Y."/>
        </authorList>
    </citation>
    <scope>NUCLEOTIDE SEQUENCE</scope>
    <source>
        <strain evidence="6">AMC_N1</strain>
    </source>
</reference>
<feature type="domain" description="SAM" evidence="5">
    <location>
        <begin position="406"/>
        <end position="470"/>
    </location>
</feature>
<dbReference type="InterPro" id="IPR036028">
    <property type="entry name" value="SH3-like_dom_sf"/>
</dbReference>
<comment type="caution">
    <text evidence="6">The sequence shown here is derived from an EMBL/GenBank/DDBJ whole genome shotgun (WGS) entry which is preliminary data.</text>
</comment>
<keyword evidence="7" id="KW-1185">Reference proteome</keyword>
<gene>
    <name evidence="6" type="ORF">NQ318_007884</name>
</gene>